<feature type="compositionally biased region" description="Basic and acidic residues" evidence="1">
    <location>
        <begin position="363"/>
        <end position="380"/>
    </location>
</feature>
<dbReference type="Pfam" id="PF15368">
    <property type="entry name" value="BioT2"/>
    <property type="match status" value="1"/>
</dbReference>
<feature type="compositionally biased region" description="Polar residues" evidence="1">
    <location>
        <begin position="327"/>
        <end position="342"/>
    </location>
</feature>
<feature type="compositionally biased region" description="Basic and acidic residues" evidence="1">
    <location>
        <begin position="429"/>
        <end position="442"/>
    </location>
</feature>
<dbReference type="RefSeq" id="XP_030056235.1">
    <property type="nucleotide sequence ID" value="XM_030200375.1"/>
</dbReference>
<evidence type="ECO:0000313" key="3">
    <source>
        <dbReference type="RefSeq" id="XP_030056235.1"/>
    </source>
</evidence>
<feature type="compositionally biased region" description="Polar residues" evidence="1">
    <location>
        <begin position="350"/>
        <end position="360"/>
    </location>
</feature>
<dbReference type="AlphaFoldDB" id="A0A6P7XZS8"/>
<dbReference type="GeneID" id="115468546"/>
<feature type="compositionally biased region" description="Polar residues" evidence="1">
    <location>
        <begin position="14"/>
        <end position="25"/>
    </location>
</feature>
<dbReference type="CTD" id="79741"/>
<feature type="region of interest" description="Disordered" evidence="1">
    <location>
        <begin position="326"/>
        <end position="442"/>
    </location>
</feature>
<protein>
    <submittedName>
        <fullName evidence="3">Coiled-coil domain-containing protein 7</fullName>
    </submittedName>
</protein>
<feature type="region of interest" description="Disordered" evidence="1">
    <location>
        <begin position="1"/>
        <end position="30"/>
    </location>
</feature>
<dbReference type="KEGG" id="muo:115468546"/>
<dbReference type="PANTHER" id="PTHR22035:SF4">
    <property type="entry name" value="COILED-COIL DOMAIN-CONTAINING PROTEIN 7"/>
    <property type="match status" value="1"/>
</dbReference>
<evidence type="ECO:0000256" key="1">
    <source>
        <dbReference type="SAM" id="MobiDB-lite"/>
    </source>
</evidence>
<gene>
    <name evidence="3" type="primary">CCDC7</name>
</gene>
<dbReference type="InParanoid" id="A0A6P7XZS8"/>
<evidence type="ECO:0000313" key="2">
    <source>
        <dbReference type="Proteomes" id="UP000515156"/>
    </source>
</evidence>
<reference evidence="3" key="1">
    <citation type="submission" date="2025-08" db="UniProtKB">
        <authorList>
            <consortium name="RefSeq"/>
        </authorList>
    </citation>
    <scope>IDENTIFICATION</scope>
</reference>
<name>A0A6P7XZS8_9AMPH</name>
<proteinExistence type="predicted"/>
<accession>A0A6P7XZS8</accession>
<feature type="compositionally biased region" description="Low complexity" evidence="1">
    <location>
        <begin position="411"/>
        <end position="428"/>
    </location>
</feature>
<dbReference type="OrthoDB" id="9048348at2759"/>
<organism evidence="2 3">
    <name type="scientific">Microcaecilia unicolor</name>
    <dbReference type="NCBI Taxonomy" id="1415580"/>
    <lineage>
        <taxon>Eukaryota</taxon>
        <taxon>Metazoa</taxon>
        <taxon>Chordata</taxon>
        <taxon>Craniata</taxon>
        <taxon>Vertebrata</taxon>
        <taxon>Euteleostomi</taxon>
        <taxon>Amphibia</taxon>
        <taxon>Gymnophiona</taxon>
        <taxon>Siphonopidae</taxon>
        <taxon>Microcaecilia</taxon>
    </lineage>
</organism>
<dbReference type="Proteomes" id="UP000515156">
    <property type="component" value="Chromosome 1"/>
</dbReference>
<keyword evidence="2" id="KW-1185">Reference proteome</keyword>
<sequence length="495" mass="55497">MADFKANAPPLQGTVLNSEAGSSHKLNTKKKFPPLRSGIVRKPMNISDESLPMVIIVPSETECMSKYAIPLESVENEDEMDNAMKIIEILNLVNQNVRYLEEMYDCTEQKNAMDGDFLSSFLTFCNRNSSELSSSIQEEHEILESLLAWFENELLQLQEPEDEEDLSQAEQTSVPGTVEAEVLKIKEGIMKLTELKNRFRELPKLVQHAPTKGEKRKKGSHGGAVLKTTTSEDTGFAQEAQEIQAILQSLQSESKIQSVEVKQKMMQEISKLIQKQTTRLQKQDVEEHQKVLEELVMAQEAARAKEELKVLRSAAKPVSMDTVTAKFRQTSTKYPDSSTSPGKTLKKLGSRTSDPSQQAVFQEPEKSSVEEVESQKEKETPSVIKKASARHLPAATESTHHRVGHGGRRPSISPKAAKKASSSQASLNKIKETQRPDKRGDTQETVRAISFHASVHNLHFIKDVIPKNFCRVYEPIIEKHNHLKRPASANHVLVM</sequence>
<dbReference type="InterPro" id="IPR029272">
    <property type="entry name" value="CCDC7"/>
</dbReference>
<dbReference type="PANTHER" id="PTHR22035">
    <property type="entry name" value="COILED-COIL DOMAIN-CONTAINING PROTEIN 7"/>
    <property type="match status" value="1"/>
</dbReference>